<feature type="region of interest" description="Disordered" evidence="1">
    <location>
        <begin position="1"/>
        <end position="43"/>
    </location>
</feature>
<dbReference type="OrthoDB" id="3248909at2759"/>
<dbReference type="Pfam" id="PF11915">
    <property type="entry name" value="DUF3433"/>
    <property type="match status" value="1"/>
</dbReference>
<feature type="compositionally biased region" description="Polar residues" evidence="1">
    <location>
        <begin position="16"/>
        <end position="30"/>
    </location>
</feature>
<evidence type="ECO:0000313" key="3">
    <source>
        <dbReference type="EMBL" id="KAF8906977.1"/>
    </source>
</evidence>
<dbReference type="PANTHER" id="PTHR37544">
    <property type="entry name" value="SPRAY-RELATED"/>
    <property type="match status" value="1"/>
</dbReference>
<feature type="transmembrane region" description="Helical" evidence="2">
    <location>
        <begin position="503"/>
        <end position="525"/>
    </location>
</feature>
<evidence type="ECO:0000256" key="2">
    <source>
        <dbReference type="SAM" id="Phobius"/>
    </source>
</evidence>
<keyword evidence="4" id="KW-1185">Reference proteome</keyword>
<feature type="transmembrane region" description="Helical" evidence="2">
    <location>
        <begin position="170"/>
        <end position="192"/>
    </location>
</feature>
<evidence type="ECO:0000256" key="1">
    <source>
        <dbReference type="SAM" id="MobiDB-lite"/>
    </source>
</evidence>
<evidence type="ECO:0000313" key="4">
    <source>
        <dbReference type="Proteomes" id="UP000724874"/>
    </source>
</evidence>
<accession>A0A9P5NWK9</accession>
<feature type="transmembrane region" description="Helical" evidence="2">
    <location>
        <begin position="51"/>
        <end position="79"/>
    </location>
</feature>
<organism evidence="3 4">
    <name type="scientific">Gymnopilus junonius</name>
    <name type="common">Spectacular rustgill mushroom</name>
    <name type="synonym">Gymnopilus spectabilis subsp. junonius</name>
    <dbReference type="NCBI Taxonomy" id="109634"/>
    <lineage>
        <taxon>Eukaryota</taxon>
        <taxon>Fungi</taxon>
        <taxon>Dikarya</taxon>
        <taxon>Basidiomycota</taxon>
        <taxon>Agaricomycotina</taxon>
        <taxon>Agaricomycetes</taxon>
        <taxon>Agaricomycetidae</taxon>
        <taxon>Agaricales</taxon>
        <taxon>Agaricineae</taxon>
        <taxon>Hymenogastraceae</taxon>
        <taxon>Gymnopilus</taxon>
    </lineage>
</organism>
<reference evidence="3" key="1">
    <citation type="submission" date="2020-11" db="EMBL/GenBank/DDBJ databases">
        <authorList>
            <consortium name="DOE Joint Genome Institute"/>
            <person name="Ahrendt S."/>
            <person name="Riley R."/>
            <person name="Andreopoulos W."/>
            <person name="LaButti K."/>
            <person name="Pangilinan J."/>
            <person name="Ruiz-duenas F.J."/>
            <person name="Barrasa J.M."/>
            <person name="Sanchez-Garcia M."/>
            <person name="Camarero S."/>
            <person name="Miyauchi S."/>
            <person name="Serrano A."/>
            <person name="Linde D."/>
            <person name="Babiker R."/>
            <person name="Drula E."/>
            <person name="Ayuso-Fernandez I."/>
            <person name="Pacheco R."/>
            <person name="Padilla G."/>
            <person name="Ferreira P."/>
            <person name="Barriuso J."/>
            <person name="Kellner H."/>
            <person name="Castanera R."/>
            <person name="Alfaro M."/>
            <person name="Ramirez L."/>
            <person name="Pisabarro A.G."/>
            <person name="Kuo A."/>
            <person name="Tritt A."/>
            <person name="Lipzen A."/>
            <person name="He G."/>
            <person name="Yan M."/>
            <person name="Ng V."/>
            <person name="Cullen D."/>
            <person name="Martin F."/>
            <person name="Rosso M.-N."/>
            <person name="Henrissat B."/>
            <person name="Hibbett D."/>
            <person name="Martinez A.T."/>
            <person name="Grigoriev I.V."/>
        </authorList>
    </citation>
    <scope>NUCLEOTIDE SEQUENCE</scope>
    <source>
        <strain evidence="3">AH 44721</strain>
    </source>
</reference>
<keyword evidence="2" id="KW-0812">Transmembrane</keyword>
<protein>
    <submittedName>
        <fullName evidence="3">Uncharacterized protein</fullName>
    </submittedName>
</protein>
<comment type="caution">
    <text evidence="3">The sequence shown here is derived from an EMBL/GenBank/DDBJ whole genome shotgun (WGS) entry which is preliminary data.</text>
</comment>
<dbReference type="PANTHER" id="PTHR37544:SF3">
    <property type="entry name" value="SPRAY"/>
    <property type="match status" value="1"/>
</dbReference>
<proteinExistence type="predicted"/>
<dbReference type="AlphaFoldDB" id="A0A9P5NWK9"/>
<name>A0A9P5NWK9_GYMJU</name>
<gene>
    <name evidence="3" type="ORF">CPB84DRAFT_1704378</name>
</gene>
<dbReference type="InterPro" id="IPR021840">
    <property type="entry name" value="DUF3433"/>
</dbReference>
<sequence>MESNVVTSDDTHLSNDRFNSSTPSSATFRQSVHMIPSPGSEGKPPKRFEPLVMTLPSVVSTPLLMLLLGVGLEVAIAISNGNNGFSVPQSNVFDVFGNVSAQFLASFFPTVLILPFAFAWRELDWNIRWYQPYLVLLKGYAKAETSLLLDYVELGPFLSLFRAKQYKHHVVFWSSFTACLTYLFQPLTGSIFQIRYAPQTSTWPVTSLQTVGLAPDVSDLSIFVASAGYVDASVLYNLTDPPFVDKGWATAAIAFPVNPFLNGSMSVDTAGIETTVNCSNPSEQPTLTPVGTSTTLNLTSKSVDGCIHSLTFDPSVATQQYGVDAVPCPGNASALNRQSQPVMFWYFHFRGDNNASEVKTVFCTPTLAGSQVRVFANLNNGQVINVTKVGELEQDNNVTGFGGLSVAPVSNGVVFDPTTNPFIDARANATNSIVPGAIFRAALQKPDGPQSTFDLANGFLDWTSTLYTRHLSSVAKSLYFVNQNSALNANVVSLLPRLVIDPLPAHVLALLMIMTGVIGVFIHVINRRKRKKLLLATPPGTIASIVALTARSGFGELLLPYDDEKTLEKKLEGLRFRLDRRTGAIVAEDEVEPLEGVSVGPDDATLSLLGNRRRKGDESNREVETAMSAHASSYLAYQAASGVLPWERSWAPGPSGTPPPSKTEYVP</sequence>
<feature type="region of interest" description="Disordered" evidence="1">
    <location>
        <begin position="647"/>
        <end position="667"/>
    </location>
</feature>
<feature type="transmembrane region" description="Helical" evidence="2">
    <location>
        <begin position="99"/>
        <end position="120"/>
    </location>
</feature>
<dbReference type="Proteomes" id="UP000724874">
    <property type="component" value="Unassembled WGS sequence"/>
</dbReference>
<keyword evidence="2" id="KW-0472">Membrane</keyword>
<keyword evidence="2" id="KW-1133">Transmembrane helix</keyword>
<dbReference type="EMBL" id="JADNYJ010000016">
    <property type="protein sequence ID" value="KAF8906977.1"/>
    <property type="molecule type" value="Genomic_DNA"/>
</dbReference>